<evidence type="ECO:0000256" key="5">
    <source>
        <dbReference type="ARBA" id="ARBA00023136"/>
    </source>
</evidence>
<keyword evidence="5 6" id="KW-0472">Membrane</keyword>
<feature type="transmembrane region" description="Helical" evidence="6">
    <location>
        <begin position="212"/>
        <end position="236"/>
    </location>
</feature>
<dbReference type="InterPro" id="IPR022369">
    <property type="entry name" value="Integral_membrane_TerC_rswitch"/>
</dbReference>
<proteinExistence type="inferred from homology"/>
<dbReference type="PANTHER" id="PTHR30238:SF0">
    <property type="entry name" value="THYLAKOID MEMBRANE PROTEIN TERC, CHLOROPLASTIC"/>
    <property type="match status" value="1"/>
</dbReference>
<keyword evidence="4 6" id="KW-1133">Transmembrane helix</keyword>
<keyword evidence="8" id="KW-1185">Reference proteome</keyword>
<dbReference type="Proteomes" id="UP001168540">
    <property type="component" value="Unassembled WGS sequence"/>
</dbReference>
<protein>
    <submittedName>
        <fullName evidence="7">TerC family protein</fullName>
    </submittedName>
</protein>
<name>A0ABT7XR32_9NEIS</name>
<feature type="transmembrane region" description="Helical" evidence="6">
    <location>
        <begin position="242"/>
        <end position="262"/>
    </location>
</feature>
<keyword evidence="3 6" id="KW-0812">Transmembrane</keyword>
<sequence length="326" mass="36146">MQESLPSVGSPLFYGVFFIAVLVMLAIDIVALNKKGSYKVSAKEALGWSFVWVAVSVAFAGWLYWKLAGDPSYGPAVAEDKALEFFTGYVIEKALAVDNIFVFLMIFAFFKVPVEYQRRVLLYGVFGAIVLRAMMVGIGSVLVAEFAWILYVFGAFLIFTGIKMMLPEKDKEANLNDNAILRFVRHNLRVSDELHGERFFIMKDGLRYATPMFLVLVMIELSDVIFAVDSIPAIFAVTTDPFIVLTSNIFAILGLRAMYFLLADVADRFHLLKYGLAIVLTFIGVKMLVIKLVHIPVTISLGVVFAVIVGSVIASLLRPKKAAPQS</sequence>
<dbReference type="NCBIfam" id="TIGR03718">
    <property type="entry name" value="R_switched_Alx"/>
    <property type="match status" value="1"/>
</dbReference>
<feature type="transmembrane region" description="Helical" evidence="6">
    <location>
        <begin position="12"/>
        <end position="33"/>
    </location>
</feature>
<comment type="caution">
    <text evidence="7">The sequence shown here is derived from an EMBL/GenBank/DDBJ whole genome shotgun (WGS) entry which is preliminary data.</text>
</comment>
<feature type="transmembrane region" description="Helical" evidence="6">
    <location>
        <begin position="299"/>
        <end position="317"/>
    </location>
</feature>
<feature type="transmembrane region" description="Helical" evidence="6">
    <location>
        <begin position="85"/>
        <end position="108"/>
    </location>
</feature>
<feature type="transmembrane region" description="Helical" evidence="6">
    <location>
        <begin position="148"/>
        <end position="166"/>
    </location>
</feature>
<dbReference type="PANTHER" id="PTHR30238">
    <property type="entry name" value="MEMBRANE BOUND PREDICTED REDOX MODULATOR"/>
    <property type="match status" value="1"/>
</dbReference>
<feature type="transmembrane region" description="Helical" evidence="6">
    <location>
        <begin position="120"/>
        <end position="142"/>
    </location>
</feature>
<dbReference type="InterPro" id="IPR005496">
    <property type="entry name" value="Integral_membrane_TerC"/>
</dbReference>
<feature type="transmembrane region" description="Helical" evidence="6">
    <location>
        <begin position="274"/>
        <end position="293"/>
    </location>
</feature>
<evidence type="ECO:0000256" key="1">
    <source>
        <dbReference type="ARBA" id="ARBA00004141"/>
    </source>
</evidence>
<comment type="subcellular location">
    <subcellularLocation>
        <location evidence="1">Membrane</location>
        <topology evidence="1">Multi-pass membrane protein</topology>
    </subcellularLocation>
</comment>
<evidence type="ECO:0000256" key="4">
    <source>
        <dbReference type="ARBA" id="ARBA00022989"/>
    </source>
</evidence>
<reference evidence="7" key="1">
    <citation type="submission" date="2023-06" db="EMBL/GenBank/DDBJ databases">
        <authorList>
            <person name="Zhang S."/>
        </authorList>
    </citation>
    <scope>NUCLEOTIDE SEQUENCE</scope>
    <source>
        <strain evidence="7">SG2303</strain>
    </source>
</reference>
<evidence type="ECO:0000313" key="7">
    <source>
        <dbReference type="EMBL" id="MDN0076257.1"/>
    </source>
</evidence>
<evidence type="ECO:0000313" key="8">
    <source>
        <dbReference type="Proteomes" id="UP001168540"/>
    </source>
</evidence>
<dbReference type="RefSeq" id="WP_289830935.1">
    <property type="nucleotide sequence ID" value="NZ_JAUEDK010000029.1"/>
</dbReference>
<gene>
    <name evidence="7" type="ORF">QU481_15325</name>
</gene>
<dbReference type="Pfam" id="PF03741">
    <property type="entry name" value="TerC"/>
    <property type="match status" value="1"/>
</dbReference>
<evidence type="ECO:0000256" key="6">
    <source>
        <dbReference type="SAM" id="Phobius"/>
    </source>
</evidence>
<evidence type="ECO:0000256" key="3">
    <source>
        <dbReference type="ARBA" id="ARBA00022692"/>
    </source>
</evidence>
<accession>A0ABT7XR32</accession>
<organism evidence="7 8">
    <name type="scientific">Crenobacter oryzisoli</name>
    <dbReference type="NCBI Taxonomy" id="3056844"/>
    <lineage>
        <taxon>Bacteria</taxon>
        <taxon>Pseudomonadati</taxon>
        <taxon>Pseudomonadota</taxon>
        <taxon>Betaproteobacteria</taxon>
        <taxon>Neisseriales</taxon>
        <taxon>Neisseriaceae</taxon>
        <taxon>Crenobacter</taxon>
    </lineage>
</organism>
<comment type="similarity">
    <text evidence="2">Belongs to the TerC family.</text>
</comment>
<feature type="transmembrane region" description="Helical" evidence="6">
    <location>
        <begin position="45"/>
        <end position="65"/>
    </location>
</feature>
<dbReference type="EMBL" id="JAUEDK010000029">
    <property type="protein sequence ID" value="MDN0076257.1"/>
    <property type="molecule type" value="Genomic_DNA"/>
</dbReference>
<evidence type="ECO:0000256" key="2">
    <source>
        <dbReference type="ARBA" id="ARBA00007511"/>
    </source>
</evidence>